<dbReference type="InterPro" id="IPR050281">
    <property type="entry name" value="Flavin_monoamine_oxidase"/>
</dbReference>
<comment type="caution">
    <text evidence="2">The sequence shown here is derived from an EMBL/GenBank/DDBJ whole genome shotgun (WGS) entry which is preliminary data.</text>
</comment>
<name>A0ABN1U528_9ACTN</name>
<proteinExistence type="predicted"/>
<protein>
    <submittedName>
        <fullName evidence="2">NAD(P)/FAD-dependent oxidoreductase</fullName>
    </submittedName>
</protein>
<dbReference type="PANTHER" id="PTHR10742:SF410">
    <property type="entry name" value="LYSINE-SPECIFIC HISTONE DEMETHYLASE 2"/>
    <property type="match status" value="1"/>
</dbReference>
<dbReference type="Proteomes" id="UP001499987">
    <property type="component" value="Unassembled WGS sequence"/>
</dbReference>
<evidence type="ECO:0000313" key="3">
    <source>
        <dbReference type="Proteomes" id="UP001499987"/>
    </source>
</evidence>
<dbReference type="Gene3D" id="3.50.50.60">
    <property type="entry name" value="FAD/NAD(P)-binding domain"/>
    <property type="match status" value="1"/>
</dbReference>
<feature type="domain" description="Amine oxidase" evidence="1">
    <location>
        <begin position="13"/>
        <end position="408"/>
    </location>
</feature>
<keyword evidence="3" id="KW-1185">Reference proteome</keyword>
<dbReference type="Pfam" id="PF01593">
    <property type="entry name" value="Amino_oxidase"/>
    <property type="match status" value="1"/>
</dbReference>
<dbReference type="SUPFAM" id="SSF51905">
    <property type="entry name" value="FAD/NAD(P)-binding domain"/>
    <property type="match status" value="1"/>
</dbReference>
<dbReference type="EMBL" id="BAAALD010000114">
    <property type="protein sequence ID" value="GAA1119585.1"/>
    <property type="molecule type" value="Genomic_DNA"/>
</dbReference>
<accession>A0ABN1U528</accession>
<dbReference type="PANTHER" id="PTHR10742">
    <property type="entry name" value="FLAVIN MONOAMINE OXIDASE"/>
    <property type="match status" value="1"/>
</dbReference>
<dbReference type="RefSeq" id="WP_344627710.1">
    <property type="nucleotide sequence ID" value="NZ_BAAALD010000114.1"/>
</dbReference>
<dbReference type="PRINTS" id="PR00419">
    <property type="entry name" value="ADXRDTASE"/>
</dbReference>
<dbReference type="InterPro" id="IPR002937">
    <property type="entry name" value="Amino_oxidase"/>
</dbReference>
<gene>
    <name evidence="2" type="ORF">GCM10009663_69330</name>
</gene>
<evidence type="ECO:0000313" key="2">
    <source>
        <dbReference type="EMBL" id="GAA1119585.1"/>
    </source>
</evidence>
<reference evidence="2 3" key="1">
    <citation type="journal article" date="2019" name="Int. J. Syst. Evol. Microbiol.">
        <title>The Global Catalogue of Microorganisms (GCM) 10K type strain sequencing project: providing services to taxonomists for standard genome sequencing and annotation.</title>
        <authorList>
            <consortium name="The Broad Institute Genomics Platform"/>
            <consortium name="The Broad Institute Genome Sequencing Center for Infectious Disease"/>
            <person name="Wu L."/>
            <person name="Ma J."/>
        </authorList>
    </citation>
    <scope>NUCLEOTIDE SEQUENCE [LARGE SCALE GENOMIC DNA]</scope>
    <source>
        <strain evidence="2 3">JCM 13002</strain>
    </source>
</reference>
<evidence type="ECO:0000259" key="1">
    <source>
        <dbReference type="Pfam" id="PF01593"/>
    </source>
</evidence>
<dbReference type="InterPro" id="IPR036188">
    <property type="entry name" value="FAD/NAD-bd_sf"/>
</dbReference>
<sequence>MSTDVVVVGAGAAGLAAARRLHRAGLTVTVHEARDRVGGRIRTHRPADGGPPLELGAQVVHGDRNPVHTLVGTGNTAAVPRRITARIVEDGTDRPMDVLGRGRRAPWLLEAALHTDPGPAGLSVDGWLTARGSTGAERRAAEEWFRQNWAADPALIGTRGIAAAHRGEHVGDGEYAVRGGFDRLPRLLAEGLDVRLGDPVHELHCADGRVTARTAAGRTTAAAAVVTVPPAVLTAGRLRLTGLPAEELAARTAAAARLPLGDGYCLVAVLDRPAPATAIVLDTDGTGGFLRCAEGRPEVLFVAKAAAADRLRTAAADPAALTALLATALPWTAGAAVLDTETADWGRDPYAGGAFTAPSATAGDAARQWAEPLAGAIFFAGEATVTGHRLPWVQGALASGERAAEELIEALAKR</sequence>
<organism evidence="2 3">
    <name type="scientific">Kitasatospora arboriphila</name>
    <dbReference type="NCBI Taxonomy" id="258052"/>
    <lineage>
        <taxon>Bacteria</taxon>
        <taxon>Bacillati</taxon>
        <taxon>Actinomycetota</taxon>
        <taxon>Actinomycetes</taxon>
        <taxon>Kitasatosporales</taxon>
        <taxon>Streptomycetaceae</taxon>
        <taxon>Kitasatospora</taxon>
    </lineage>
</organism>